<dbReference type="RefSeq" id="WP_307473509.1">
    <property type="nucleotide sequence ID" value="NZ_JAUSUB010000005.1"/>
</dbReference>
<feature type="domain" description="Glycosyltransferase subfamily 4-like N-terminal" evidence="2">
    <location>
        <begin position="16"/>
        <end position="166"/>
    </location>
</feature>
<accession>A0ABU0AEP1</accession>
<comment type="caution">
    <text evidence="3">The sequence shown here is derived from an EMBL/GenBank/DDBJ whole genome shotgun (WGS) entry which is preliminary data.</text>
</comment>
<dbReference type="PANTHER" id="PTHR45947:SF3">
    <property type="entry name" value="SULFOQUINOVOSYL TRANSFERASE SQD2"/>
    <property type="match status" value="1"/>
</dbReference>
<dbReference type="Proteomes" id="UP001238088">
    <property type="component" value="Unassembled WGS sequence"/>
</dbReference>
<evidence type="ECO:0000313" key="4">
    <source>
        <dbReference type="Proteomes" id="UP001238088"/>
    </source>
</evidence>
<sequence length="372" mass="42097">MGQIKVLMIVDHLGTNGAVTHVLSIAKALKKEGIYTTIAANSGAMEQRFADEKLPYYIVDFPTVFTNDIHLFSSAAEDLYRIIENEQINIIHGHQVYSSYFSCAIAKSRNIPFIYTIHGLYNRKEELINVFMQADKLIAVSPLVYEKMQQYVPKQPVLIPNGIDMDEFSPHPSQELRIKMNIPENEYIILYASRLEWKKADICMMVLNAFQFMNNPAVHLIIAGEGHRTKQILNMTAHLNRKQGRKCIHFVGNQPYLNQYVSIADCIIGTGRTALEAIASEKCVIAAGSEGYLGIVTKDNWKIARYGQFADHSAPSSINQSVLIRDIELSIHKHKKGIHSSHLRTLLSTDFNLDESAAKIREIYDQVLIDNF</sequence>
<name>A0ABU0AEP1_9BACI</name>
<dbReference type="Gene3D" id="3.40.50.2000">
    <property type="entry name" value="Glycogen Phosphorylase B"/>
    <property type="match status" value="2"/>
</dbReference>
<dbReference type="PANTHER" id="PTHR45947">
    <property type="entry name" value="SULFOQUINOVOSYL TRANSFERASE SQD2"/>
    <property type="match status" value="1"/>
</dbReference>
<reference evidence="3 4" key="1">
    <citation type="submission" date="2023-07" db="EMBL/GenBank/DDBJ databases">
        <title>Genomic Encyclopedia of Type Strains, Phase IV (KMG-IV): sequencing the most valuable type-strain genomes for metagenomic binning, comparative biology and taxonomic classification.</title>
        <authorList>
            <person name="Goeker M."/>
        </authorList>
    </citation>
    <scope>NUCLEOTIDE SEQUENCE [LARGE SCALE GENOMIC DNA]</scope>
    <source>
        <strain evidence="3 4">DSM 23494</strain>
    </source>
</reference>
<evidence type="ECO:0000259" key="1">
    <source>
        <dbReference type="Pfam" id="PF00534"/>
    </source>
</evidence>
<keyword evidence="4" id="KW-1185">Reference proteome</keyword>
<gene>
    <name evidence="3" type="ORF">J2S17_001588</name>
</gene>
<dbReference type="InterPro" id="IPR028098">
    <property type="entry name" value="Glyco_trans_4-like_N"/>
</dbReference>
<proteinExistence type="predicted"/>
<evidence type="ECO:0000259" key="2">
    <source>
        <dbReference type="Pfam" id="PF13439"/>
    </source>
</evidence>
<protein>
    <submittedName>
        <fullName evidence="3">Glycosyltransferase involved in cell wall biosynthesis</fullName>
    </submittedName>
</protein>
<dbReference type="InterPro" id="IPR001296">
    <property type="entry name" value="Glyco_trans_1"/>
</dbReference>
<dbReference type="InterPro" id="IPR050194">
    <property type="entry name" value="Glycosyltransferase_grp1"/>
</dbReference>
<organism evidence="3 4">
    <name type="scientific">Cytobacillus purgationiresistens</name>
    <dbReference type="NCBI Taxonomy" id="863449"/>
    <lineage>
        <taxon>Bacteria</taxon>
        <taxon>Bacillati</taxon>
        <taxon>Bacillota</taxon>
        <taxon>Bacilli</taxon>
        <taxon>Bacillales</taxon>
        <taxon>Bacillaceae</taxon>
        <taxon>Cytobacillus</taxon>
    </lineage>
</organism>
<dbReference type="SUPFAM" id="SSF53756">
    <property type="entry name" value="UDP-Glycosyltransferase/glycogen phosphorylase"/>
    <property type="match status" value="1"/>
</dbReference>
<feature type="domain" description="Glycosyl transferase family 1" evidence="1">
    <location>
        <begin position="174"/>
        <end position="299"/>
    </location>
</feature>
<evidence type="ECO:0000313" key="3">
    <source>
        <dbReference type="EMBL" id="MDQ0269716.1"/>
    </source>
</evidence>
<dbReference type="Pfam" id="PF13439">
    <property type="entry name" value="Glyco_transf_4"/>
    <property type="match status" value="1"/>
</dbReference>
<dbReference type="Pfam" id="PF00534">
    <property type="entry name" value="Glycos_transf_1"/>
    <property type="match status" value="1"/>
</dbReference>
<dbReference type="EMBL" id="JAUSUB010000005">
    <property type="protein sequence ID" value="MDQ0269716.1"/>
    <property type="molecule type" value="Genomic_DNA"/>
</dbReference>